<dbReference type="AlphaFoldDB" id="A0A7W8DK64"/>
<proteinExistence type="predicted"/>
<dbReference type="InterPro" id="IPR038765">
    <property type="entry name" value="Papain-like_cys_pep_sf"/>
</dbReference>
<dbReference type="RefSeq" id="WP_184339647.1">
    <property type="nucleotide sequence ID" value="NZ_JACHIG010000004.1"/>
</dbReference>
<evidence type="ECO:0000259" key="1">
    <source>
        <dbReference type="SMART" id="SM00460"/>
    </source>
</evidence>
<keyword evidence="2" id="KW-0645">Protease</keyword>
<dbReference type="PANTHER" id="PTHR33490:SF6">
    <property type="entry name" value="SLL1049 PROTEIN"/>
    <property type="match status" value="1"/>
</dbReference>
<dbReference type="PANTHER" id="PTHR33490">
    <property type="entry name" value="BLR5614 PROTEIN-RELATED"/>
    <property type="match status" value="1"/>
</dbReference>
<gene>
    <name evidence="2" type="ORF">HNQ65_002317</name>
</gene>
<feature type="domain" description="Transglutaminase-like" evidence="1">
    <location>
        <begin position="168"/>
        <end position="235"/>
    </location>
</feature>
<dbReference type="EMBL" id="JACHIG010000004">
    <property type="protein sequence ID" value="MBB5032735.1"/>
    <property type="molecule type" value="Genomic_DNA"/>
</dbReference>
<evidence type="ECO:0000313" key="2">
    <source>
        <dbReference type="EMBL" id="MBB5032735.1"/>
    </source>
</evidence>
<dbReference type="Pfam" id="PF01841">
    <property type="entry name" value="Transglut_core"/>
    <property type="match status" value="1"/>
</dbReference>
<dbReference type="GO" id="GO:0008233">
    <property type="term" value="F:peptidase activity"/>
    <property type="evidence" value="ECO:0007669"/>
    <property type="project" value="UniProtKB-KW"/>
</dbReference>
<dbReference type="InterPro" id="IPR013589">
    <property type="entry name" value="Bac_transglu_N"/>
</dbReference>
<name>A0A7W8DK64_9BACT</name>
<keyword evidence="3" id="KW-1185">Reference proteome</keyword>
<dbReference type="Gene3D" id="3.10.620.30">
    <property type="match status" value="1"/>
</dbReference>
<dbReference type="InterPro" id="IPR002931">
    <property type="entry name" value="Transglutaminase-like"/>
</dbReference>
<dbReference type="SUPFAM" id="SSF54001">
    <property type="entry name" value="Cysteine proteinases"/>
    <property type="match status" value="1"/>
</dbReference>
<organism evidence="2 3">
    <name type="scientific">Prosthecobacter vanneervenii</name>
    <dbReference type="NCBI Taxonomy" id="48466"/>
    <lineage>
        <taxon>Bacteria</taxon>
        <taxon>Pseudomonadati</taxon>
        <taxon>Verrucomicrobiota</taxon>
        <taxon>Verrucomicrobiia</taxon>
        <taxon>Verrucomicrobiales</taxon>
        <taxon>Verrucomicrobiaceae</taxon>
        <taxon>Prosthecobacter</taxon>
    </lineage>
</organism>
<evidence type="ECO:0000313" key="3">
    <source>
        <dbReference type="Proteomes" id="UP000590740"/>
    </source>
</evidence>
<dbReference type="Proteomes" id="UP000590740">
    <property type="component" value="Unassembled WGS sequence"/>
</dbReference>
<sequence>MRFRVFHRTRYVYRAAVRDSYNEVRLRPVTDDKSRLEFFLLNVKPPARLQHFRDNWLNYVHYFDISEPHSDLTIESQSTINTTNPYKDGKPLGVTFEMLKDEMDEMVLPFLGDSHYIAITAEVWRLGIDIRNESNDVFETAEAVMNYIYREWKYSPSTTTSSTHMAEVLHSRQGVCQDFAHLMIGICRALGIPARYISGYLYNGPDSHLRGAQASHAWCEVHLPGKGWFGLDPTNATLADERHIKIATGRDYHDAAPISGYFDGPPGATTALQVELEVRRLDG</sequence>
<accession>A0A7W8DK64</accession>
<reference evidence="2 3" key="1">
    <citation type="submission" date="2020-08" db="EMBL/GenBank/DDBJ databases">
        <title>Genomic Encyclopedia of Type Strains, Phase IV (KMG-IV): sequencing the most valuable type-strain genomes for metagenomic binning, comparative biology and taxonomic classification.</title>
        <authorList>
            <person name="Goeker M."/>
        </authorList>
    </citation>
    <scope>NUCLEOTIDE SEQUENCE [LARGE SCALE GENOMIC DNA]</scope>
    <source>
        <strain evidence="2 3">DSM 12252</strain>
    </source>
</reference>
<comment type="caution">
    <text evidence="2">The sequence shown here is derived from an EMBL/GenBank/DDBJ whole genome shotgun (WGS) entry which is preliminary data.</text>
</comment>
<dbReference type="Pfam" id="PF08379">
    <property type="entry name" value="Bact_transglu_N"/>
    <property type="match status" value="1"/>
</dbReference>
<dbReference type="SMART" id="SM00460">
    <property type="entry name" value="TGc"/>
    <property type="match status" value="1"/>
</dbReference>
<dbReference type="GO" id="GO:0006508">
    <property type="term" value="P:proteolysis"/>
    <property type="evidence" value="ECO:0007669"/>
    <property type="project" value="UniProtKB-KW"/>
</dbReference>
<keyword evidence="2" id="KW-0378">Hydrolase</keyword>
<protein>
    <submittedName>
        <fullName evidence="2">Transglutaminase-like putative cysteine protease</fullName>
    </submittedName>
</protein>